<dbReference type="InterPro" id="IPR051913">
    <property type="entry name" value="GH2_Domain-Containing"/>
</dbReference>
<dbReference type="InterPro" id="IPR013783">
    <property type="entry name" value="Ig-like_fold"/>
</dbReference>
<evidence type="ECO:0000259" key="6">
    <source>
        <dbReference type="Pfam" id="PF02836"/>
    </source>
</evidence>
<sequence>MILSARVYALLGFCLLQQTVGAHVIQSRQYPTQSTGRQRISINDDWRFWRSETNPDGITYDNRTDTPQSGITYLRPYILPSANDFILDPSKHYVAPAGDPGGNITYIKSAFDDKTWEGVTLPHDWAIKGPFYEGDDVPVTGGMGRLPIQGVGWYRKKISVTPEDQNKVIYLDIDGAMSYAIVWLNGNLVGGWPYGYNSFRLDLTPYLKAGDDNQLAIRLTTHVAHWGTYITTKDVSAKSATVDLIVQVKGAASQNVDVVTEVHTVNGKKVAEFPRSSIQLSSGEGTVKSSVSIGNPQLWGPRPSQTPNLYTATTKLFVNASSMPIDTYETSFGIRAVEYRGNGLFVNGERIRIQGVNQHSDLGALGMAFNTRAAERQLEHLHELGVNAIRMSHNPPAPELLHLTDRMGFLVLDEVFDSWERKKTDNDFHLIFPEWHEADMRSMIRRDRNHPSIYAWSIGNEVGEQTCCGERGFEIGQELNAIVLEEDPTRPSTASMNVAKPNQTFPLNLGILSLNYQGEGIRDTPAYSQTNGTRTPPQYQPFHEKFPNKLLASSESAAQLSSRGTYIFPVTELISAPVNDTSGGNSTTLQVSSYELHTANFGSSADKVFAAQDSHPFVAGEFVWAGWDYLGEPEPYYDARSSYYGIIDLAGFPKDRYYLYQSRWRPNLKVAHILPHWNWPDRVGQITPVHVFTSGDEAELFLNGKSLGKKKKSQYQYRLRWDDVVYEPGEIHVVTYRNGTEWATDTVRTTGAAAGYRLTADRADIAADGEDLSFITVEVVDAKGDLVRDNYDPITFSISGPGEIVATDNGNPADLTPFPSLERKAFSGLALAIVKAKKGESGSFSLNAVASVAGNGTERISGVKGGTVTVNAH</sequence>
<dbReference type="Pfam" id="PF16355">
    <property type="entry name" value="DUF4982"/>
    <property type="match status" value="1"/>
</dbReference>
<dbReference type="Gene3D" id="3.20.20.80">
    <property type="entry name" value="Glycosidases"/>
    <property type="match status" value="1"/>
</dbReference>
<dbReference type="PANTHER" id="PTHR42732">
    <property type="entry name" value="BETA-GALACTOSIDASE"/>
    <property type="match status" value="1"/>
</dbReference>
<dbReference type="SUPFAM" id="SSF51445">
    <property type="entry name" value="(Trans)glycosidases"/>
    <property type="match status" value="1"/>
</dbReference>
<feature type="domain" description="Glycoside hydrolase family 2 catalytic" evidence="6">
    <location>
        <begin position="338"/>
        <end position="497"/>
    </location>
</feature>
<feature type="domain" description="Glycoside hydrolase family 2" evidence="8">
    <location>
        <begin position="757"/>
        <end position="851"/>
    </location>
</feature>
<dbReference type="InterPro" id="IPR006103">
    <property type="entry name" value="Glyco_hydro_2_cat"/>
</dbReference>
<dbReference type="InterPro" id="IPR054593">
    <property type="entry name" value="Beta-mannosidase-like_N2"/>
</dbReference>
<evidence type="ECO:0000259" key="7">
    <source>
        <dbReference type="Pfam" id="PF16355"/>
    </source>
</evidence>
<accession>A0ABR3S3V5</accession>
<dbReference type="InterPro" id="IPR006101">
    <property type="entry name" value="Glyco_hydro_2"/>
</dbReference>
<dbReference type="Pfam" id="PF00703">
    <property type="entry name" value="Glyco_hydro_2"/>
    <property type="match status" value="1"/>
</dbReference>
<dbReference type="Gene3D" id="2.60.40.10">
    <property type="entry name" value="Immunoglobulins"/>
    <property type="match status" value="3"/>
</dbReference>
<organism evidence="10 11">
    <name type="scientific">Nothophoma quercina</name>
    <dbReference type="NCBI Taxonomy" id="749835"/>
    <lineage>
        <taxon>Eukaryota</taxon>
        <taxon>Fungi</taxon>
        <taxon>Dikarya</taxon>
        <taxon>Ascomycota</taxon>
        <taxon>Pezizomycotina</taxon>
        <taxon>Dothideomycetes</taxon>
        <taxon>Pleosporomycetidae</taxon>
        <taxon>Pleosporales</taxon>
        <taxon>Pleosporineae</taxon>
        <taxon>Didymellaceae</taxon>
        <taxon>Nothophoma</taxon>
    </lineage>
</organism>
<dbReference type="PRINTS" id="PR00132">
    <property type="entry name" value="GLHYDRLASE2"/>
</dbReference>
<evidence type="ECO:0008006" key="12">
    <source>
        <dbReference type="Google" id="ProtNLM"/>
    </source>
</evidence>
<evidence type="ECO:0000313" key="10">
    <source>
        <dbReference type="EMBL" id="KAL1611366.1"/>
    </source>
</evidence>
<dbReference type="NCBIfam" id="NF041463">
    <property type="entry name" value="GalB"/>
    <property type="match status" value="1"/>
</dbReference>
<evidence type="ECO:0000256" key="2">
    <source>
        <dbReference type="ARBA" id="ARBA00022801"/>
    </source>
</evidence>
<dbReference type="PANTHER" id="PTHR42732:SF1">
    <property type="entry name" value="BETA-MANNOSIDASE"/>
    <property type="match status" value="1"/>
</dbReference>
<evidence type="ECO:0000256" key="3">
    <source>
        <dbReference type="ARBA" id="ARBA00023295"/>
    </source>
</evidence>
<feature type="domain" description="DUF4982" evidence="7">
    <location>
        <begin position="684"/>
        <end position="743"/>
    </location>
</feature>
<feature type="signal peptide" evidence="4">
    <location>
        <begin position="1"/>
        <end position="21"/>
    </location>
</feature>
<dbReference type="InterPro" id="IPR048229">
    <property type="entry name" value="GalB-like"/>
</dbReference>
<dbReference type="SUPFAM" id="SSF49785">
    <property type="entry name" value="Galactose-binding domain-like"/>
    <property type="match status" value="1"/>
</dbReference>
<evidence type="ECO:0000256" key="1">
    <source>
        <dbReference type="ARBA" id="ARBA00007401"/>
    </source>
</evidence>
<dbReference type="Gene3D" id="2.60.120.260">
    <property type="entry name" value="Galactose-binding domain-like"/>
    <property type="match status" value="1"/>
</dbReference>
<evidence type="ECO:0000313" key="11">
    <source>
        <dbReference type="Proteomes" id="UP001521222"/>
    </source>
</evidence>
<keyword evidence="4" id="KW-0732">Signal</keyword>
<dbReference type="EMBL" id="JAKIXB020000001">
    <property type="protein sequence ID" value="KAL1611366.1"/>
    <property type="molecule type" value="Genomic_DNA"/>
</dbReference>
<gene>
    <name evidence="10" type="ORF">SLS59_000085</name>
</gene>
<dbReference type="InterPro" id="IPR008979">
    <property type="entry name" value="Galactose-bd-like_sf"/>
</dbReference>
<comment type="caution">
    <text evidence="10">The sequence shown here is derived from an EMBL/GenBank/DDBJ whole genome shotgun (WGS) entry which is preliminary data.</text>
</comment>
<evidence type="ECO:0000259" key="9">
    <source>
        <dbReference type="Pfam" id="PF22666"/>
    </source>
</evidence>
<keyword evidence="3" id="KW-0326">Glycosidase</keyword>
<dbReference type="Proteomes" id="UP001521222">
    <property type="component" value="Unassembled WGS sequence"/>
</dbReference>
<dbReference type="InterPro" id="IPR036156">
    <property type="entry name" value="Beta-gal/glucu_dom_sf"/>
</dbReference>
<keyword evidence="2" id="KW-0378">Hydrolase</keyword>
<name>A0ABR3S3V5_9PLEO</name>
<dbReference type="Pfam" id="PF18565">
    <property type="entry name" value="Glyco_hydro2_C5"/>
    <property type="match status" value="1"/>
</dbReference>
<evidence type="ECO:0000256" key="4">
    <source>
        <dbReference type="SAM" id="SignalP"/>
    </source>
</evidence>
<feature type="domain" description="Beta-mannosidase-like galactose-binding" evidence="9">
    <location>
        <begin position="153"/>
        <end position="224"/>
    </location>
</feature>
<dbReference type="InterPro" id="IPR040605">
    <property type="entry name" value="Glyco_hydro2_dom5"/>
</dbReference>
<dbReference type="SUPFAM" id="SSF49303">
    <property type="entry name" value="beta-Galactosidase/glucuronidase domain"/>
    <property type="match status" value="1"/>
</dbReference>
<dbReference type="Pfam" id="PF22666">
    <property type="entry name" value="Glyco_hydro_2_N2"/>
    <property type="match status" value="1"/>
</dbReference>
<dbReference type="InterPro" id="IPR017853">
    <property type="entry name" value="GH"/>
</dbReference>
<protein>
    <recommendedName>
        <fullName evidence="12">Beta-galactosidase</fullName>
    </recommendedName>
</protein>
<evidence type="ECO:0000259" key="8">
    <source>
        <dbReference type="Pfam" id="PF18565"/>
    </source>
</evidence>
<keyword evidence="11" id="KW-1185">Reference proteome</keyword>
<feature type="domain" description="Glycoside hydrolase family 2 immunoglobulin-like beta-sandwich" evidence="5">
    <location>
        <begin position="228"/>
        <end position="335"/>
    </location>
</feature>
<reference evidence="10 11" key="1">
    <citation type="submission" date="2024-02" db="EMBL/GenBank/DDBJ databases">
        <title>De novo assembly and annotation of 12 fungi associated with fruit tree decline syndrome in Ontario, Canada.</title>
        <authorList>
            <person name="Sulman M."/>
            <person name="Ellouze W."/>
            <person name="Ilyukhin E."/>
        </authorList>
    </citation>
    <scope>NUCLEOTIDE SEQUENCE [LARGE SCALE GENOMIC DNA]</scope>
    <source>
        <strain evidence="10 11">M97-236</strain>
    </source>
</reference>
<dbReference type="Pfam" id="PF02836">
    <property type="entry name" value="Glyco_hydro_2_C"/>
    <property type="match status" value="1"/>
</dbReference>
<proteinExistence type="inferred from homology"/>
<comment type="similarity">
    <text evidence="1">Belongs to the glycosyl hydrolase 2 family.</text>
</comment>
<feature type="chain" id="PRO_5045596044" description="Beta-galactosidase" evidence="4">
    <location>
        <begin position="22"/>
        <end position="873"/>
    </location>
</feature>
<dbReference type="InterPro" id="IPR032311">
    <property type="entry name" value="DUF4982"/>
</dbReference>
<evidence type="ECO:0000259" key="5">
    <source>
        <dbReference type="Pfam" id="PF00703"/>
    </source>
</evidence>
<dbReference type="InterPro" id="IPR006102">
    <property type="entry name" value="Ig-like_GH2"/>
</dbReference>